<dbReference type="SUPFAM" id="SSF101898">
    <property type="entry name" value="NHL repeat"/>
    <property type="match status" value="1"/>
</dbReference>
<evidence type="ECO:0000256" key="1">
    <source>
        <dbReference type="SAM" id="SignalP"/>
    </source>
</evidence>
<proteinExistence type="predicted"/>
<evidence type="ECO:0000313" key="2">
    <source>
        <dbReference type="EMBL" id="MBI5168546.1"/>
    </source>
</evidence>
<dbReference type="Proteomes" id="UP000696931">
    <property type="component" value="Unassembled WGS sequence"/>
</dbReference>
<dbReference type="EMBL" id="JACRIW010000030">
    <property type="protein sequence ID" value="MBI5168546.1"/>
    <property type="molecule type" value="Genomic_DNA"/>
</dbReference>
<comment type="caution">
    <text evidence="2">The sequence shown here is derived from an EMBL/GenBank/DDBJ whole genome shotgun (WGS) entry which is preliminary data.</text>
</comment>
<keyword evidence="1" id="KW-0732">Signal</keyword>
<organism evidence="2 3">
    <name type="scientific">Eiseniibacteriota bacterium</name>
    <dbReference type="NCBI Taxonomy" id="2212470"/>
    <lineage>
        <taxon>Bacteria</taxon>
        <taxon>Candidatus Eiseniibacteriota</taxon>
    </lineage>
</organism>
<sequence length="396" mass="43066">MRRLLSLLALPLALAALPGCGAKYELPTERPRTIVPSDKSYQMIATWTGMTGIQDVLLTQGSGTQLFLLFNDGTAIDPAGPITPHGSVGLYPLSKPVPIVGDYFQPLTGLFNPIAVASAQNKLFVLDAGDSCMAHWNDTLMTCRANTDPARKGNFIRNLAAYWRVREYGLGGGDTVSTFTDTTFAAVAGVAAGDDGYVYVSGQAIVLDTLETDQRIRTRRIISRIYRYARGPKYPGAPNAQDVNMPGANWHRDTTWVIEDGSGNSTVFDPAGLHWSRWGSHPLFVADRSNNKVKGLSSMVTNLGLVQTDGASTGSNFVDPTDVTADLAGFFYVVDRGNRRVLRFDANSGEYIQRVDNEPNAQSEELLDPVAVAVDDSLAYIADRGRGKVIRFKRRP</sequence>
<name>A0A933SBT0_UNCEI</name>
<reference evidence="2" key="1">
    <citation type="submission" date="2020-07" db="EMBL/GenBank/DDBJ databases">
        <title>Huge and variable diversity of episymbiotic CPR bacteria and DPANN archaea in groundwater ecosystems.</title>
        <authorList>
            <person name="He C.Y."/>
            <person name="Keren R."/>
            <person name="Whittaker M."/>
            <person name="Farag I.F."/>
            <person name="Doudna J."/>
            <person name="Cate J.H.D."/>
            <person name="Banfield J.F."/>
        </authorList>
    </citation>
    <scope>NUCLEOTIDE SEQUENCE</scope>
    <source>
        <strain evidence="2">NC_groundwater_1813_Pr3_B-0.1um_71_17</strain>
    </source>
</reference>
<dbReference type="Gene3D" id="2.120.10.30">
    <property type="entry name" value="TolB, C-terminal domain"/>
    <property type="match status" value="1"/>
</dbReference>
<dbReference type="AlphaFoldDB" id="A0A933SBT0"/>
<protein>
    <recommendedName>
        <fullName evidence="4">6-bladed beta-propeller</fullName>
    </recommendedName>
</protein>
<dbReference type="InterPro" id="IPR011042">
    <property type="entry name" value="6-blade_b-propeller_TolB-like"/>
</dbReference>
<gene>
    <name evidence="2" type="ORF">HZA61_03565</name>
</gene>
<evidence type="ECO:0000313" key="3">
    <source>
        <dbReference type="Proteomes" id="UP000696931"/>
    </source>
</evidence>
<accession>A0A933SBT0</accession>
<evidence type="ECO:0008006" key="4">
    <source>
        <dbReference type="Google" id="ProtNLM"/>
    </source>
</evidence>
<feature type="chain" id="PRO_5037185437" description="6-bladed beta-propeller" evidence="1">
    <location>
        <begin position="23"/>
        <end position="396"/>
    </location>
</feature>
<feature type="signal peptide" evidence="1">
    <location>
        <begin position="1"/>
        <end position="22"/>
    </location>
</feature>